<keyword evidence="1" id="KW-0472">Membrane</keyword>
<dbReference type="PATRIC" id="fig|1502295.3.peg.282"/>
<dbReference type="PANTHER" id="PTHR10587">
    <property type="entry name" value="GLYCOSYL TRANSFERASE-RELATED"/>
    <property type="match status" value="1"/>
</dbReference>
<dbReference type="Proteomes" id="UP000029387">
    <property type="component" value="Unassembled WGS sequence"/>
</dbReference>
<name>A0A087S2N1_9ARCH</name>
<keyword evidence="1" id="KW-1133">Transmembrane helix</keyword>
<feature type="domain" description="NodB homology" evidence="2">
    <location>
        <begin position="318"/>
        <end position="545"/>
    </location>
</feature>
<dbReference type="SUPFAM" id="SSF88713">
    <property type="entry name" value="Glycoside hydrolase/deacetylase"/>
    <property type="match status" value="2"/>
</dbReference>
<evidence type="ECO:0000313" key="3">
    <source>
        <dbReference type="EMBL" id="KFM19985.1"/>
    </source>
</evidence>
<dbReference type="EMBL" id="JOSZ01000003">
    <property type="protein sequence ID" value="KFM19985.1"/>
    <property type="molecule type" value="Genomic_DNA"/>
</dbReference>
<dbReference type="InterPro" id="IPR002509">
    <property type="entry name" value="NODB_dom"/>
</dbReference>
<dbReference type="GO" id="GO:0016810">
    <property type="term" value="F:hydrolase activity, acting on carbon-nitrogen (but not peptide) bonds"/>
    <property type="evidence" value="ECO:0007669"/>
    <property type="project" value="InterPro"/>
</dbReference>
<sequence length="863" mass="97658">MRQELECKMNLKYYVLIAIVCLVTIPIVDSFAEESETIEVEIKYTNGDRADHTGMKLLVYQDTNKDVFLEKQLGSNPDFILVPENHRYKIEVYVNGIYAGVEYVQLKENSEKTNISIPLSGGIQFEVYYNDGQTPIEDATVVIKSSDNTEIRRATTNDQGKTLRYWIQSTTIQDDHYVADVFLEDLFLKSDFPIKIQPGISTNKKIVTNIPEIVEDLITVNLFEGSKKITSDDGEYVVVLVNFEGEKITASKVDFRGDSHFSSIKSGTYIAKISTGNEKENSLWPETAIQITGEINKFNIFRDSEKITEQQNPFYSCNCISFRLDDVQDFWLADTQIELIELFAEKNIPLTVGIIGSVIGQDERITTVLKENNENIEIVNHSWNNDVLVGLSESVIEQYVLDTNQKIAETFDVTPTLFIPPENLYDDKTIKVLKDNGFTHLSAHIDEKHFADIDEESFFKIPATTETAKLDKSTGVWDIREKEYLLEQIIEDVEQNGYAIVMMHPQEFSLNQKGEYDSPNQSMLADLSLLLDEIKNLDSRLVKISEIEPISEPEREKTIDSEETIGIQTCNCVAFRLDGVQDYWLNQVQLEIMKTFTESKTPLTIGIIANAFGNDNTVTEFVKSNVETNKNLEIATKGVGVTSYTEYDKNTQSENLRESLDLIESILNTRPSVFIPPNNKFNSDTFEILSENNITHISSSLVNGDSPPFEFKGKEFYRFPQTTSTGQYVPDKNVFEGLTSKQIIDEAIQSINNFGFAVISIQPQEFSNIENSTYINSVNAKQIDELKSVIDELNNKEIKIVTIGKINSNLVTIVWIKNNAGWWAEGAIDDETFVQGVEYLVKNGIISVSEKSQTSSEDKGVLD</sequence>
<dbReference type="InterPro" id="IPR011330">
    <property type="entry name" value="Glyco_hydro/deAcase_b/a-brl"/>
</dbReference>
<accession>A0A087S2N1</accession>
<dbReference type="AlphaFoldDB" id="A0A087S2N1"/>
<reference evidence="3 4" key="1">
    <citation type="submission" date="2014-06" db="EMBL/GenBank/DDBJ databases">
        <authorList>
            <person name="Ngugi D.K."/>
            <person name="Blom J."/>
            <person name="Alam I."/>
            <person name="Rashid M."/>
            <person name="Baalawi W."/>
            <person name="Zhang G."/>
            <person name="Hikmawan T."/>
            <person name="Guan Y."/>
            <person name="Antunes A."/>
            <person name="Siam R."/>
            <person name="El-Dorry H."/>
            <person name="Bajic V."/>
            <person name="Stingl U."/>
        </authorList>
    </citation>
    <scope>NUCLEOTIDE SEQUENCE [LARGE SCALE GENOMIC DNA]</scope>
    <source>
        <strain evidence="3">SCGC AAA799-P11</strain>
    </source>
</reference>
<evidence type="ECO:0000259" key="2">
    <source>
        <dbReference type="PROSITE" id="PS51677"/>
    </source>
</evidence>
<dbReference type="GO" id="GO:0005975">
    <property type="term" value="P:carbohydrate metabolic process"/>
    <property type="evidence" value="ECO:0007669"/>
    <property type="project" value="InterPro"/>
</dbReference>
<dbReference type="InterPro" id="IPR050248">
    <property type="entry name" value="Polysacc_deacetylase_ArnD"/>
</dbReference>
<dbReference type="Gene3D" id="3.20.20.370">
    <property type="entry name" value="Glycoside hydrolase/deacetylase"/>
    <property type="match status" value="2"/>
</dbReference>
<evidence type="ECO:0000313" key="4">
    <source>
        <dbReference type="Proteomes" id="UP000029387"/>
    </source>
</evidence>
<keyword evidence="1" id="KW-0812">Transmembrane</keyword>
<feature type="transmembrane region" description="Helical" evidence="1">
    <location>
        <begin position="12"/>
        <end position="32"/>
    </location>
</feature>
<proteinExistence type="predicted"/>
<keyword evidence="4" id="KW-1185">Reference proteome</keyword>
<gene>
    <name evidence="3" type="ORF">AAA799P11_00289</name>
</gene>
<evidence type="ECO:0000256" key="1">
    <source>
        <dbReference type="SAM" id="Phobius"/>
    </source>
</evidence>
<comment type="caution">
    <text evidence="3">The sequence shown here is derived from an EMBL/GenBank/DDBJ whole genome shotgun (WGS) entry which is preliminary data.</text>
</comment>
<organism evidence="3 4">
    <name type="scientific">Marine Group I thaumarchaeote SCGC AAA799-P11</name>
    <dbReference type="NCBI Taxonomy" id="1502295"/>
    <lineage>
        <taxon>Archaea</taxon>
        <taxon>Nitrososphaerota</taxon>
        <taxon>Marine Group I</taxon>
    </lineage>
</organism>
<dbReference type="Pfam" id="PF01522">
    <property type="entry name" value="Polysacc_deac_1"/>
    <property type="match status" value="1"/>
</dbReference>
<dbReference type="PROSITE" id="PS51677">
    <property type="entry name" value="NODB"/>
    <property type="match status" value="1"/>
</dbReference>
<protein>
    <submittedName>
        <fullName evidence="3">Phosphonate ABC transporter periplasmic phosphonate-binding protein</fullName>
    </submittedName>
</protein>